<evidence type="ECO:0000256" key="2">
    <source>
        <dbReference type="ARBA" id="ARBA00023125"/>
    </source>
</evidence>
<dbReference type="Gene3D" id="1.10.260.40">
    <property type="entry name" value="lambda repressor-like DNA-binding domains"/>
    <property type="match status" value="1"/>
</dbReference>
<dbReference type="GO" id="GO:0003700">
    <property type="term" value="F:DNA-binding transcription factor activity"/>
    <property type="evidence" value="ECO:0007669"/>
    <property type="project" value="TreeGrafter"/>
</dbReference>
<dbReference type="InterPro" id="IPR028082">
    <property type="entry name" value="Peripla_BP_I"/>
</dbReference>
<dbReference type="Gene3D" id="3.40.50.2300">
    <property type="match status" value="2"/>
</dbReference>
<dbReference type="InterPro" id="IPR010982">
    <property type="entry name" value="Lambda_DNA-bd_dom_sf"/>
</dbReference>
<dbReference type="KEGG" id="lse:F1C12_09980"/>
<evidence type="ECO:0000313" key="5">
    <source>
        <dbReference type="EMBL" id="QNE35425.1"/>
    </source>
</evidence>
<protein>
    <submittedName>
        <fullName evidence="5">LacI family transcriptional regulator</fullName>
    </submittedName>
</protein>
<dbReference type="GO" id="GO:0000976">
    <property type="term" value="F:transcription cis-regulatory region binding"/>
    <property type="evidence" value="ECO:0007669"/>
    <property type="project" value="TreeGrafter"/>
</dbReference>
<dbReference type="SMART" id="SM00354">
    <property type="entry name" value="HTH_LACI"/>
    <property type="match status" value="1"/>
</dbReference>
<dbReference type="Pfam" id="PF00356">
    <property type="entry name" value="LacI"/>
    <property type="match status" value="1"/>
</dbReference>
<reference evidence="6" key="1">
    <citation type="submission" date="2019-09" db="EMBL/GenBank/DDBJ databases">
        <title>Antimicrobial potential of Antarctic Bacteria.</title>
        <authorList>
            <person name="Benaud N."/>
            <person name="Edwards R.J."/>
            <person name="Ferrari B.C."/>
        </authorList>
    </citation>
    <scope>NUCLEOTIDE SEQUENCE [LARGE SCALE GENOMIC DNA]</scope>
    <source>
        <strain evidence="6">INR9</strain>
    </source>
</reference>
<dbReference type="AlphaFoldDB" id="A0A7G6YAB0"/>
<keyword evidence="1" id="KW-0805">Transcription regulation</keyword>
<dbReference type="PANTHER" id="PTHR30146:SF109">
    <property type="entry name" value="HTH-TYPE TRANSCRIPTIONAL REGULATOR GALS"/>
    <property type="match status" value="1"/>
</dbReference>
<proteinExistence type="predicted"/>
<dbReference type="PROSITE" id="PS50932">
    <property type="entry name" value="HTH_LACI_2"/>
    <property type="match status" value="1"/>
</dbReference>
<accession>A0A7G6YAB0</accession>
<dbReference type="CDD" id="cd01392">
    <property type="entry name" value="HTH_LacI"/>
    <property type="match status" value="1"/>
</dbReference>
<keyword evidence="3" id="KW-0804">Transcription</keyword>
<dbReference type="CDD" id="cd06267">
    <property type="entry name" value="PBP1_LacI_sugar_binding-like"/>
    <property type="match status" value="1"/>
</dbReference>
<dbReference type="PANTHER" id="PTHR30146">
    <property type="entry name" value="LACI-RELATED TRANSCRIPTIONAL REPRESSOR"/>
    <property type="match status" value="1"/>
</dbReference>
<dbReference type="Proteomes" id="UP000515511">
    <property type="component" value="Chromosome"/>
</dbReference>
<evidence type="ECO:0000313" key="6">
    <source>
        <dbReference type="Proteomes" id="UP000515511"/>
    </source>
</evidence>
<feature type="domain" description="HTH lacI-type" evidence="4">
    <location>
        <begin position="7"/>
        <end position="62"/>
    </location>
</feature>
<dbReference type="PRINTS" id="PR00036">
    <property type="entry name" value="HTHLACI"/>
</dbReference>
<organism evidence="5 6">
    <name type="scientific">Leifsonia shinshuensis</name>
    <dbReference type="NCBI Taxonomy" id="150026"/>
    <lineage>
        <taxon>Bacteria</taxon>
        <taxon>Bacillati</taxon>
        <taxon>Actinomycetota</taxon>
        <taxon>Actinomycetes</taxon>
        <taxon>Micrococcales</taxon>
        <taxon>Microbacteriaceae</taxon>
        <taxon>Leifsonia</taxon>
    </lineage>
</organism>
<name>A0A7G6YAB0_9MICO</name>
<dbReference type="SUPFAM" id="SSF47413">
    <property type="entry name" value="lambda repressor-like DNA-binding domains"/>
    <property type="match status" value="1"/>
</dbReference>
<dbReference type="SUPFAM" id="SSF53822">
    <property type="entry name" value="Periplasmic binding protein-like I"/>
    <property type="match status" value="1"/>
</dbReference>
<evidence type="ECO:0000256" key="3">
    <source>
        <dbReference type="ARBA" id="ARBA00023163"/>
    </source>
</evidence>
<dbReference type="Pfam" id="PF13377">
    <property type="entry name" value="Peripla_BP_3"/>
    <property type="match status" value="1"/>
</dbReference>
<dbReference type="EMBL" id="CP043641">
    <property type="protein sequence ID" value="QNE35425.1"/>
    <property type="molecule type" value="Genomic_DNA"/>
</dbReference>
<evidence type="ECO:0000256" key="1">
    <source>
        <dbReference type="ARBA" id="ARBA00023015"/>
    </source>
</evidence>
<dbReference type="InterPro" id="IPR046335">
    <property type="entry name" value="LacI/GalR-like_sensor"/>
</dbReference>
<dbReference type="InterPro" id="IPR000843">
    <property type="entry name" value="HTH_LacI"/>
</dbReference>
<gene>
    <name evidence="5" type="ORF">F1C12_09980</name>
</gene>
<evidence type="ECO:0000259" key="4">
    <source>
        <dbReference type="PROSITE" id="PS50932"/>
    </source>
</evidence>
<keyword evidence="2" id="KW-0238">DNA-binding</keyword>
<sequence>MSSPRTVTLEDVAREAGVSVSTASRTLNGKPAKVGAATQARVRAAAQALGYATNLAAQATALGRSKSIGLVVSTIPEDYQNPVTAGLFRSAGNRDLLVSTGISALTDVDKTRQVVRQLRGQRPSVIFVVGTEPADSPGMAELIEELNWAEREGSRVVLIGVRGTNLDSVVMDDHRAGGDMARALIEVGYTEFAVIAGTAPGLLSKHRVAGFREAVLEEGLPFTPDRVIWQEFTHDGGYRAVGELLRRRDGINAVFCVNDAMAIGAAVRMREAGLTIGADIALAGCDDIPALRDIDPPMSSMHLPWTEAAEEAFALAEYPESDGRTVVLEGHAVLRRSTPGLVSR</sequence>